<dbReference type="Gene3D" id="1.10.10.60">
    <property type="entry name" value="Homeodomain-like"/>
    <property type="match status" value="1"/>
</dbReference>
<dbReference type="GO" id="GO:0043565">
    <property type="term" value="F:sequence-specific DNA binding"/>
    <property type="evidence" value="ECO:0007669"/>
    <property type="project" value="InterPro"/>
</dbReference>
<keyword evidence="7" id="KW-1185">Reference proteome</keyword>
<dbReference type="Pfam" id="PF12833">
    <property type="entry name" value="HTH_18"/>
    <property type="match status" value="1"/>
</dbReference>
<evidence type="ECO:0000256" key="2">
    <source>
        <dbReference type="ARBA" id="ARBA00023125"/>
    </source>
</evidence>
<evidence type="ECO:0000256" key="4">
    <source>
        <dbReference type="SAM" id="Phobius"/>
    </source>
</evidence>
<protein>
    <submittedName>
        <fullName evidence="6">AraC-like DNA-binding protein</fullName>
    </submittedName>
</protein>
<dbReference type="EMBL" id="VNHX01000033">
    <property type="protein sequence ID" value="TYP87830.1"/>
    <property type="molecule type" value="Genomic_DNA"/>
</dbReference>
<evidence type="ECO:0000259" key="5">
    <source>
        <dbReference type="PROSITE" id="PS01124"/>
    </source>
</evidence>
<evidence type="ECO:0000256" key="1">
    <source>
        <dbReference type="ARBA" id="ARBA00023015"/>
    </source>
</evidence>
<feature type="transmembrane region" description="Helical" evidence="4">
    <location>
        <begin position="322"/>
        <end position="344"/>
    </location>
</feature>
<evidence type="ECO:0000256" key="3">
    <source>
        <dbReference type="ARBA" id="ARBA00023163"/>
    </source>
</evidence>
<accession>A0A5S5CVL0</accession>
<dbReference type="AlphaFoldDB" id="A0A5S5CVL0"/>
<keyword evidence="1" id="KW-0805">Transcription regulation</keyword>
<dbReference type="PANTHER" id="PTHR43280">
    <property type="entry name" value="ARAC-FAMILY TRANSCRIPTIONAL REGULATOR"/>
    <property type="match status" value="1"/>
</dbReference>
<dbReference type="Proteomes" id="UP000325105">
    <property type="component" value="Unassembled WGS sequence"/>
</dbReference>
<dbReference type="SMART" id="SM00342">
    <property type="entry name" value="HTH_ARAC"/>
    <property type="match status" value="1"/>
</dbReference>
<dbReference type="SUPFAM" id="SSF48452">
    <property type="entry name" value="TPR-like"/>
    <property type="match status" value="1"/>
</dbReference>
<evidence type="ECO:0000313" key="6">
    <source>
        <dbReference type="EMBL" id="TYP87830.1"/>
    </source>
</evidence>
<name>A0A5S5CVL0_9SPHI</name>
<keyword evidence="2 6" id="KW-0238">DNA-binding</keyword>
<dbReference type="InterPro" id="IPR011990">
    <property type="entry name" value="TPR-like_helical_dom_sf"/>
</dbReference>
<dbReference type="InterPro" id="IPR009057">
    <property type="entry name" value="Homeodomain-like_sf"/>
</dbReference>
<dbReference type="SUPFAM" id="SSF46689">
    <property type="entry name" value="Homeodomain-like"/>
    <property type="match status" value="1"/>
</dbReference>
<gene>
    <name evidence="6" type="ORF">BC792_13325</name>
</gene>
<dbReference type="GO" id="GO:0003700">
    <property type="term" value="F:DNA-binding transcription factor activity"/>
    <property type="evidence" value="ECO:0007669"/>
    <property type="project" value="InterPro"/>
</dbReference>
<sequence length="517" mass="59160">MFGLVMPLRGHDHEGAQFNRRYLEVSVSLLATDIQAAHRVADSLRRVANTDEQKIKAHMLLANLYKNGGDLEQCMKNAAKADTIANTTMNYSWQASTSGFLATFFRQLGLLRASKHYLEKAEKANERQMDENMKLLTKINILHERVFHCVEEEDFIGARNFAQEAAANIRMSSKDDKKAVLIKATNDQLIGLCEFYLGDMEAAESFLNSSLDKIGAVESNLKPYIYRALADVAIKKREMPQALTYLKMVEPYLETGDVEELKLWTYETWSRYYEAMGDPARSVEYKSLAIDLREKRDSVVKELSDQLIEDFRTTKRIYRSRYTFAVGGILCVLFAASIGVIYFYNRQRRYKEKYGLIKARANNKPPETTLVMDTSVASTKTVDVAGVPNKEISMPKDTETRLYQQFLKQEAALFFLEKGVTLGQLATNMGTNARYVTHIIRKFRGRDFYDYIQTSRVEYIIEQLRNSPELLEFKLSYLADMCGFTSSSKFSTAFKQVTGMPPSAFVQFIKKAKEEDK</sequence>
<keyword evidence="3" id="KW-0804">Transcription</keyword>
<keyword evidence="4" id="KW-0812">Transmembrane</keyword>
<proteinExistence type="predicted"/>
<dbReference type="PANTHER" id="PTHR43280:SF31">
    <property type="entry name" value="TRANSCRIPTIONAL REGULATORY PROTEIN"/>
    <property type="match status" value="1"/>
</dbReference>
<dbReference type="InterPro" id="IPR018060">
    <property type="entry name" value="HTH_AraC"/>
</dbReference>
<organism evidence="6 7">
    <name type="scientific">Sphingobacterium allocomposti</name>
    <dbReference type="NCBI Taxonomy" id="415956"/>
    <lineage>
        <taxon>Bacteria</taxon>
        <taxon>Pseudomonadati</taxon>
        <taxon>Bacteroidota</taxon>
        <taxon>Sphingobacteriia</taxon>
        <taxon>Sphingobacteriales</taxon>
        <taxon>Sphingobacteriaceae</taxon>
        <taxon>Sphingobacterium</taxon>
    </lineage>
</organism>
<comment type="caution">
    <text evidence="6">The sequence shown here is derived from an EMBL/GenBank/DDBJ whole genome shotgun (WGS) entry which is preliminary data.</text>
</comment>
<keyword evidence="4" id="KW-0472">Membrane</keyword>
<keyword evidence="4" id="KW-1133">Transmembrane helix</keyword>
<dbReference type="PROSITE" id="PS01124">
    <property type="entry name" value="HTH_ARAC_FAMILY_2"/>
    <property type="match status" value="1"/>
</dbReference>
<reference evidence="6 7" key="1">
    <citation type="submission" date="2019-07" db="EMBL/GenBank/DDBJ databases">
        <title>Genomic Encyclopedia of Archaeal and Bacterial Type Strains, Phase II (KMG-II): from individual species to whole genera.</title>
        <authorList>
            <person name="Goeker M."/>
        </authorList>
    </citation>
    <scope>NUCLEOTIDE SEQUENCE [LARGE SCALE GENOMIC DNA]</scope>
    <source>
        <strain evidence="6 7">DSM 18850</strain>
    </source>
</reference>
<feature type="domain" description="HTH araC/xylS-type" evidence="5">
    <location>
        <begin position="416"/>
        <end position="508"/>
    </location>
</feature>
<evidence type="ECO:0000313" key="7">
    <source>
        <dbReference type="Proteomes" id="UP000325105"/>
    </source>
</evidence>
<dbReference type="Gene3D" id="1.25.40.10">
    <property type="entry name" value="Tetratricopeptide repeat domain"/>
    <property type="match status" value="1"/>
</dbReference>